<name>A0ACD3SNV3_9BURK</name>
<protein>
    <submittedName>
        <fullName evidence="1">Uncharacterized protein</fullName>
    </submittedName>
</protein>
<organism evidence="1 2">
    <name type="scientific">Imbroritus primus</name>
    <dbReference type="NCBI Taxonomy" id="3058603"/>
    <lineage>
        <taxon>Bacteria</taxon>
        <taxon>Pseudomonadati</taxon>
        <taxon>Pseudomonadota</taxon>
        <taxon>Betaproteobacteria</taxon>
        <taxon>Burkholderiales</taxon>
        <taxon>Burkholderiaceae</taxon>
        <taxon>Imbroritus</taxon>
    </lineage>
</organism>
<sequence length="161" mass="17269">MALLYMSLEKYVQTVTIRGVGPDQSWARFSAMYPPPLISNREAAHLRATADTLRGERRGRLLRFLGSADIVDAAAVPPEVIATGVSFLCLDTSCNALVRLMLVPEGQADLATGHICVTSPMGLPFLGRRRGEIVTCPTLVGVEMAFEIVEVPAPLTVDSGS</sequence>
<comment type="caution">
    <text evidence="1">The sequence shown here is derived from an EMBL/GenBank/DDBJ whole genome shotgun (WGS) entry which is preliminary data.</text>
</comment>
<evidence type="ECO:0000313" key="2">
    <source>
        <dbReference type="Proteomes" id="UP000004277"/>
    </source>
</evidence>
<evidence type="ECO:0000313" key="1">
    <source>
        <dbReference type="EMBL" id="TMS57861.1"/>
    </source>
</evidence>
<accession>A0ACD3SNV3</accession>
<gene>
    <name evidence="1" type="ORF">MW7_010335</name>
</gene>
<proteinExistence type="predicted"/>
<keyword evidence="2" id="KW-1185">Reference proteome</keyword>
<dbReference type="Proteomes" id="UP000004277">
    <property type="component" value="Unassembled WGS sequence"/>
</dbReference>
<dbReference type="EMBL" id="AKCV02000017">
    <property type="protein sequence ID" value="TMS57861.1"/>
    <property type="molecule type" value="Genomic_DNA"/>
</dbReference>
<reference evidence="1" key="1">
    <citation type="submission" date="2019-05" db="EMBL/GenBank/DDBJ databases">
        <title>Revised genome assembly of Burkholderiaceae (previously Ralstonia) sp. PBA.</title>
        <authorList>
            <person name="Gan H.M."/>
        </authorList>
    </citation>
    <scope>NUCLEOTIDE SEQUENCE</scope>
    <source>
        <strain evidence="1">PBA</strain>
    </source>
</reference>